<dbReference type="AlphaFoldDB" id="A0A9Q0K732"/>
<sequence length="204" mass="22533">MKIVVRHVKQGANYQRSQNSAKGHVGLAASDANVNSQLATPLHLVSQRSVFWIFGQRKKQWKLPPSTRSEALAPLDNIPTSKKSEESEKKFLSRQRNLKNERSALIDISNDSPIVELAGGSLESPLSFLKKRERSKTSPGSGEAKLRGQVKTLLQKVEEEAELSKLSLEDSPFLHLPAVLVDSPSGLLAPTLLNKPRFPNLSCY</sequence>
<reference evidence="2" key="1">
    <citation type="journal article" date="2023" name="Plant J.">
        <title>The genome of the king protea, Protea cynaroides.</title>
        <authorList>
            <person name="Chang J."/>
            <person name="Duong T.A."/>
            <person name="Schoeman C."/>
            <person name="Ma X."/>
            <person name="Roodt D."/>
            <person name="Barker N."/>
            <person name="Li Z."/>
            <person name="Van de Peer Y."/>
            <person name="Mizrachi E."/>
        </authorList>
    </citation>
    <scope>NUCLEOTIDE SEQUENCE</scope>
    <source>
        <tissue evidence="2">Young leaves</tissue>
    </source>
</reference>
<gene>
    <name evidence="2" type="ORF">NE237_016667</name>
</gene>
<dbReference type="Proteomes" id="UP001141806">
    <property type="component" value="Unassembled WGS sequence"/>
</dbReference>
<dbReference type="PANTHER" id="PTHR47512:SF3">
    <property type="entry name" value="CHALCONE-FLAVONONE ISOMERASE FAMILY PROTEIN"/>
    <property type="match status" value="1"/>
</dbReference>
<accession>A0A9Q0K732</accession>
<organism evidence="2 3">
    <name type="scientific">Protea cynaroides</name>
    <dbReference type="NCBI Taxonomy" id="273540"/>
    <lineage>
        <taxon>Eukaryota</taxon>
        <taxon>Viridiplantae</taxon>
        <taxon>Streptophyta</taxon>
        <taxon>Embryophyta</taxon>
        <taxon>Tracheophyta</taxon>
        <taxon>Spermatophyta</taxon>
        <taxon>Magnoliopsida</taxon>
        <taxon>Proteales</taxon>
        <taxon>Proteaceae</taxon>
        <taxon>Protea</taxon>
    </lineage>
</organism>
<comment type="caution">
    <text evidence="2">The sequence shown here is derived from an EMBL/GenBank/DDBJ whole genome shotgun (WGS) entry which is preliminary data.</text>
</comment>
<name>A0A9Q0K732_9MAGN</name>
<proteinExistence type="predicted"/>
<dbReference type="EMBL" id="JAMYWD010000007">
    <property type="protein sequence ID" value="KAJ4964818.1"/>
    <property type="molecule type" value="Genomic_DNA"/>
</dbReference>
<dbReference type="PANTHER" id="PTHR47512">
    <property type="entry name" value="EXPRESSED PROTEIN"/>
    <property type="match status" value="1"/>
</dbReference>
<evidence type="ECO:0000256" key="1">
    <source>
        <dbReference type="SAM" id="MobiDB-lite"/>
    </source>
</evidence>
<dbReference type="OrthoDB" id="162989at2759"/>
<keyword evidence="3" id="KW-1185">Reference proteome</keyword>
<feature type="region of interest" description="Disordered" evidence="1">
    <location>
        <begin position="63"/>
        <end position="90"/>
    </location>
</feature>
<evidence type="ECO:0000313" key="3">
    <source>
        <dbReference type="Proteomes" id="UP001141806"/>
    </source>
</evidence>
<protein>
    <submittedName>
        <fullName evidence="2">Uncharacterized protein</fullName>
    </submittedName>
</protein>
<evidence type="ECO:0000313" key="2">
    <source>
        <dbReference type="EMBL" id="KAJ4964818.1"/>
    </source>
</evidence>